<accession>A0ABQ9HRS6</accession>
<proteinExistence type="predicted"/>
<name>A0ABQ9HRS6_9NEOP</name>
<evidence type="ECO:0000256" key="1">
    <source>
        <dbReference type="SAM" id="MobiDB-lite"/>
    </source>
</evidence>
<protein>
    <submittedName>
        <fullName evidence="2">Uncharacterized protein</fullName>
    </submittedName>
</protein>
<keyword evidence="3" id="KW-1185">Reference proteome</keyword>
<dbReference type="EMBL" id="JARBHB010000004">
    <property type="protein sequence ID" value="KAJ8887084.1"/>
    <property type="molecule type" value="Genomic_DNA"/>
</dbReference>
<comment type="caution">
    <text evidence="2">The sequence shown here is derived from an EMBL/GenBank/DDBJ whole genome shotgun (WGS) entry which is preliminary data.</text>
</comment>
<feature type="region of interest" description="Disordered" evidence="1">
    <location>
        <begin position="1"/>
        <end position="22"/>
    </location>
</feature>
<organism evidence="2 3">
    <name type="scientific">Dryococelus australis</name>
    <dbReference type="NCBI Taxonomy" id="614101"/>
    <lineage>
        <taxon>Eukaryota</taxon>
        <taxon>Metazoa</taxon>
        <taxon>Ecdysozoa</taxon>
        <taxon>Arthropoda</taxon>
        <taxon>Hexapoda</taxon>
        <taxon>Insecta</taxon>
        <taxon>Pterygota</taxon>
        <taxon>Neoptera</taxon>
        <taxon>Polyneoptera</taxon>
        <taxon>Phasmatodea</taxon>
        <taxon>Verophasmatodea</taxon>
        <taxon>Anareolatae</taxon>
        <taxon>Phasmatidae</taxon>
        <taxon>Eurycanthinae</taxon>
        <taxon>Dryococelus</taxon>
    </lineage>
</organism>
<gene>
    <name evidence="2" type="ORF">PR048_013299</name>
</gene>
<dbReference type="Proteomes" id="UP001159363">
    <property type="component" value="Chromosome X"/>
</dbReference>
<sequence>MSIGRQQDYLQENGNTGTGDEESALRLRYPPAWITNSNGALMKSTIAALLWMSYLKKSMVLSVSHLKKSIAQTASCLKKSMALVQPQMLMDQQLYCLNWNEQECAKCVECSTNVRSNLQTFGAVCNVYGTVCKCAKQYAEHAERGAERCAEAEYWLKTGHLHHWLHRVCREYLLTLEVVVAHHGLSASFVARCLHEAIMPNIIRLITRSDILLKYIINPAVLVFCNHNCTLFCTPLHMLRTQLHTTPHTALHCSRTAPHIHRTLRTLLLLQANEQKKILFSSSSRIFGFVLDANCDIYFFRFDTDCAITFFSCDTDSTIDSSGWDTHSKAAIDDYIKAPLLDAPLSHKFKDIFPATTSRAHIITDDVKSSSFTMKVFTFVCCIIGTQEQLDIEDEFHVCELHDCNEGTSHCSDLVDYANNEIAVNAKVKCINTDLENPVYNFLNTIYVFHTNFAELFPVKVTCMLTLKMLRHT</sequence>
<evidence type="ECO:0000313" key="2">
    <source>
        <dbReference type="EMBL" id="KAJ8887084.1"/>
    </source>
</evidence>
<reference evidence="2 3" key="1">
    <citation type="submission" date="2023-02" db="EMBL/GenBank/DDBJ databases">
        <title>LHISI_Scaffold_Assembly.</title>
        <authorList>
            <person name="Stuart O.P."/>
            <person name="Cleave R."/>
            <person name="Magrath M.J.L."/>
            <person name="Mikheyev A.S."/>
        </authorList>
    </citation>
    <scope>NUCLEOTIDE SEQUENCE [LARGE SCALE GENOMIC DNA]</scope>
    <source>
        <strain evidence="2">Daus_M_001</strain>
        <tissue evidence="2">Leg muscle</tissue>
    </source>
</reference>
<evidence type="ECO:0000313" key="3">
    <source>
        <dbReference type="Proteomes" id="UP001159363"/>
    </source>
</evidence>
<feature type="compositionally biased region" description="Polar residues" evidence="1">
    <location>
        <begin position="1"/>
        <end position="15"/>
    </location>
</feature>